<accession>A0A1L0BYC4</accession>
<dbReference type="CDD" id="cd21673">
    <property type="entry name" value="SMP_Mdm34"/>
    <property type="match status" value="1"/>
</dbReference>
<name>A0A1L0BYC4_9ASCO</name>
<evidence type="ECO:0000256" key="6">
    <source>
        <dbReference type="ARBA" id="ARBA00023055"/>
    </source>
</evidence>
<keyword evidence="13" id="KW-1185">Reference proteome</keyword>
<dbReference type="InterPro" id="IPR031468">
    <property type="entry name" value="SMP_LBD"/>
</dbReference>
<gene>
    <name evidence="10" type="primary">MDM34</name>
    <name evidence="12" type="ORF">SAMEA4029010_CIC11G00000000831</name>
</gene>
<evidence type="ECO:0000256" key="5">
    <source>
        <dbReference type="ARBA" id="ARBA00022787"/>
    </source>
</evidence>
<dbReference type="GO" id="GO:1990456">
    <property type="term" value="P:mitochondrion-endoplasmic reticulum membrane tethering"/>
    <property type="evidence" value="ECO:0007669"/>
    <property type="project" value="TreeGrafter"/>
</dbReference>
<comment type="subcellular location">
    <subcellularLocation>
        <location evidence="1">Membrane</location>
    </subcellularLocation>
    <subcellularLocation>
        <location evidence="10">Mitochondrion outer membrane</location>
        <topology evidence="10">Multi-pass membrane protein</topology>
    </subcellularLocation>
    <text evidence="10">The ERMES/MDM complex localizes to a few discrete foci (around 10 per single cell), that represent mitochondria-endoplasmic reticulum junctions. These foci are often found next to mtDNA nucleoids.</text>
</comment>
<evidence type="ECO:0000256" key="1">
    <source>
        <dbReference type="ARBA" id="ARBA00004370"/>
    </source>
</evidence>
<evidence type="ECO:0000256" key="4">
    <source>
        <dbReference type="ARBA" id="ARBA00022692"/>
    </source>
</evidence>
<protein>
    <recommendedName>
        <fullName evidence="10">Mitochondrial distribution and morphology protein 34</fullName>
    </recommendedName>
</protein>
<dbReference type="GO" id="GO:0015914">
    <property type="term" value="P:phospholipid transport"/>
    <property type="evidence" value="ECO:0007669"/>
    <property type="project" value="TreeGrafter"/>
</dbReference>
<keyword evidence="7" id="KW-0446">Lipid-binding</keyword>
<evidence type="ECO:0000256" key="8">
    <source>
        <dbReference type="ARBA" id="ARBA00023128"/>
    </source>
</evidence>
<dbReference type="InterPro" id="IPR058825">
    <property type="entry name" value="MDM34_N"/>
</dbReference>
<dbReference type="Proteomes" id="UP000182334">
    <property type="component" value="Chromosome V"/>
</dbReference>
<keyword evidence="2" id="KW-0813">Transport</keyword>
<dbReference type="AlphaFoldDB" id="A0A1L0BYC4"/>
<dbReference type="OrthoDB" id="17927at2759"/>
<dbReference type="InterPro" id="IPR027536">
    <property type="entry name" value="MDM34"/>
</dbReference>
<dbReference type="PANTHER" id="PTHR28185">
    <property type="entry name" value="MITOCHONDRIAL DISTRIBUTION AND MORPHOLOGY PROTEIN 34"/>
    <property type="match status" value="1"/>
</dbReference>
<comment type="similarity">
    <text evidence="10">Belongs to the MDM34 family.</text>
</comment>
<dbReference type="PROSITE" id="PS51847">
    <property type="entry name" value="SMP"/>
    <property type="match status" value="1"/>
</dbReference>
<dbReference type="GO" id="GO:0007005">
    <property type="term" value="P:mitochondrion organization"/>
    <property type="evidence" value="ECO:0007669"/>
    <property type="project" value="InterPro"/>
</dbReference>
<comment type="domain">
    <text evidence="10">Lacks alpha-helical transmembrane segments, suggesting that it resides in the membrane via beta-sheet conformations similar to those predicted for other outer membrane proteins and porin.</text>
</comment>
<dbReference type="GO" id="GO:0032865">
    <property type="term" value="C:ERMES complex"/>
    <property type="evidence" value="ECO:0007669"/>
    <property type="project" value="UniProtKB-UniRule"/>
</dbReference>
<evidence type="ECO:0000259" key="11">
    <source>
        <dbReference type="PROSITE" id="PS51847"/>
    </source>
</evidence>
<dbReference type="EMBL" id="LT635760">
    <property type="protein sequence ID" value="SGZ56251.1"/>
    <property type="molecule type" value="Genomic_DNA"/>
</dbReference>
<sequence>MSFNVNWNNLETDSLRSWTIDLLTGALNSGKRPNILASDIVIKDLNFGKVAPDFEILEIGELGSDRFRGIFKITYSGDFHLTLHTKVQANPLKIYSDNSLEKEISSTPFITPDFLLSVDPFNLPMDLKLSDIKISGIGIIVYSKTKGLTLVFRNDPLDSIKVSSTFDTVQVLANFLQKQIENQIRDLFRETLPTLIHKVSLKYTTLGDNDLIDNLQEHLTTESHFNMLDSLDLEHISPNNLNKLAKLHSSRETLNFSVPKFKKIVQRNHLEKFNKAISPNLYKSLLVNLDLPANGNVATSNNSIPVDLFVNNDYKKVDEILSEIAGIQTRSFNNGSNDHKTANRRKIKLGRKSKKTKEEATVPPQTFAAAKMLPSDTVYSDALSDTSTVASEESSIMKHPTPMKVRPAIRPSLQTNGVNTTRFNPCPSPLSSNSSFVGSVGLGNSFFYIANGHPVSASPLRKGSVKPMSSYEDTKLKVKQTLNRVDIRKINEKLQEHVNDEKHRNGRGEHGGDVKCHSPFGQAFELPPPPYHQLPRV</sequence>
<evidence type="ECO:0000313" key="13">
    <source>
        <dbReference type="Proteomes" id="UP000182334"/>
    </source>
</evidence>
<reference evidence="12 13" key="1">
    <citation type="submission" date="2016-10" db="EMBL/GenBank/DDBJ databases">
        <authorList>
            <person name="de Groot N.N."/>
        </authorList>
    </citation>
    <scope>NUCLEOTIDE SEQUENCE [LARGE SCALE GENOMIC DNA]</scope>
    <source>
        <strain evidence="12 13">CBS 141442</strain>
    </source>
</reference>
<dbReference type="Pfam" id="PF26545">
    <property type="entry name" value="Mdm34_N"/>
    <property type="match status" value="1"/>
</dbReference>
<dbReference type="GO" id="GO:0008289">
    <property type="term" value="F:lipid binding"/>
    <property type="evidence" value="ECO:0007669"/>
    <property type="project" value="UniProtKB-KW"/>
</dbReference>
<feature type="domain" description="SMP-LTD" evidence="11">
    <location>
        <begin position="1"/>
        <end position="201"/>
    </location>
</feature>
<keyword evidence="6" id="KW-0445">Lipid transport</keyword>
<evidence type="ECO:0000256" key="10">
    <source>
        <dbReference type="HAMAP-Rule" id="MF_03105"/>
    </source>
</evidence>
<dbReference type="PANTHER" id="PTHR28185:SF1">
    <property type="entry name" value="MITOCHONDRIAL DISTRIBUTION AND MORPHOLOGY PROTEIN 34"/>
    <property type="match status" value="1"/>
</dbReference>
<proteinExistence type="inferred from homology"/>
<evidence type="ECO:0000313" key="12">
    <source>
        <dbReference type="EMBL" id="SGZ56251.1"/>
    </source>
</evidence>
<organism evidence="12 13">
    <name type="scientific">Sungouiella intermedia</name>
    <dbReference type="NCBI Taxonomy" id="45354"/>
    <lineage>
        <taxon>Eukaryota</taxon>
        <taxon>Fungi</taxon>
        <taxon>Dikarya</taxon>
        <taxon>Ascomycota</taxon>
        <taxon>Saccharomycotina</taxon>
        <taxon>Pichiomycetes</taxon>
        <taxon>Metschnikowiaceae</taxon>
        <taxon>Sungouiella</taxon>
    </lineage>
</organism>
<keyword evidence="5 10" id="KW-1000">Mitochondrion outer membrane</keyword>
<evidence type="ECO:0000256" key="7">
    <source>
        <dbReference type="ARBA" id="ARBA00023121"/>
    </source>
</evidence>
<keyword evidence="4 10" id="KW-0812">Transmembrane</keyword>
<keyword evidence="3 10" id="KW-1134">Transmembrane beta strand</keyword>
<evidence type="ECO:0000256" key="2">
    <source>
        <dbReference type="ARBA" id="ARBA00022448"/>
    </source>
</evidence>
<evidence type="ECO:0000256" key="3">
    <source>
        <dbReference type="ARBA" id="ARBA00022452"/>
    </source>
</evidence>
<keyword evidence="9 10" id="KW-0472">Membrane</keyword>
<dbReference type="STRING" id="45354.A0A1L0BYC4"/>
<keyword evidence="8 10" id="KW-0496">Mitochondrion</keyword>
<comment type="subunit">
    <text evidence="10">Component of the ER-mitochondria encounter structure (ERMES) or MDM complex, composed of MMM1, MDM10, MDM12 and MDM34.</text>
</comment>
<evidence type="ECO:0000256" key="9">
    <source>
        <dbReference type="ARBA" id="ARBA00023136"/>
    </source>
</evidence>
<comment type="function">
    <text evidence="10">Component of the ERMES/MDM complex, which serves as a molecular tether to connect the endoplasmic reticulum (ER) and mitochondria. Components of this complex are involved in the control of mitochondrial shape and protein biogenesis, and function in nonvesicular lipid trafficking between the ER and mitochondria. MDM34 is required for the interaction of the ER-resident membrane protein MMM1 and the outer mitochondrial membrane-resident beta-barrel protein MDM10.</text>
</comment>
<dbReference type="HAMAP" id="MF_03105">
    <property type="entry name" value="Mdm34"/>
    <property type="match status" value="1"/>
</dbReference>